<organism evidence="3 4">
    <name type="scientific">Panagrellus redivivus</name>
    <name type="common">Microworm</name>
    <dbReference type="NCBI Taxonomy" id="6233"/>
    <lineage>
        <taxon>Eukaryota</taxon>
        <taxon>Metazoa</taxon>
        <taxon>Ecdysozoa</taxon>
        <taxon>Nematoda</taxon>
        <taxon>Chromadorea</taxon>
        <taxon>Rhabditida</taxon>
        <taxon>Tylenchina</taxon>
        <taxon>Panagrolaimomorpha</taxon>
        <taxon>Panagrolaimoidea</taxon>
        <taxon>Panagrolaimidae</taxon>
        <taxon>Panagrellus</taxon>
    </lineage>
</organism>
<dbReference type="WBParaSite" id="Pan_g23760.t1">
    <property type="protein sequence ID" value="Pan_g23760.t1"/>
    <property type="gene ID" value="Pan_g23760"/>
</dbReference>
<evidence type="ECO:0000313" key="4">
    <source>
        <dbReference type="WBParaSite" id="Pan_g23760.t1"/>
    </source>
</evidence>
<dbReference type="Proteomes" id="UP000492821">
    <property type="component" value="Unassembled WGS sequence"/>
</dbReference>
<evidence type="ECO:0000313" key="3">
    <source>
        <dbReference type="Proteomes" id="UP000492821"/>
    </source>
</evidence>
<feature type="compositionally biased region" description="Basic and acidic residues" evidence="1">
    <location>
        <begin position="365"/>
        <end position="395"/>
    </location>
</feature>
<feature type="compositionally biased region" description="Basic and acidic residues" evidence="1">
    <location>
        <begin position="461"/>
        <end position="474"/>
    </location>
</feature>
<reference evidence="4" key="2">
    <citation type="submission" date="2020-10" db="UniProtKB">
        <authorList>
            <consortium name="WormBaseParasite"/>
        </authorList>
    </citation>
    <scope>IDENTIFICATION</scope>
</reference>
<feature type="transmembrane region" description="Helical" evidence="2">
    <location>
        <begin position="247"/>
        <end position="272"/>
    </location>
</feature>
<feature type="compositionally biased region" description="Basic and acidic residues" evidence="1">
    <location>
        <begin position="323"/>
        <end position="345"/>
    </location>
</feature>
<evidence type="ECO:0000256" key="1">
    <source>
        <dbReference type="SAM" id="MobiDB-lite"/>
    </source>
</evidence>
<keyword evidence="2" id="KW-0472">Membrane</keyword>
<dbReference type="AlphaFoldDB" id="A0A7E4VQC0"/>
<keyword evidence="2" id="KW-0812">Transmembrane</keyword>
<feature type="compositionally biased region" description="Basic and acidic residues" evidence="1">
    <location>
        <begin position="419"/>
        <end position="431"/>
    </location>
</feature>
<feature type="region of interest" description="Disordered" evidence="1">
    <location>
        <begin position="279"/>
        <end position="503"/>
    </location>
</feature>
<feature type="compositionally biased region" description="Polar residues" evidence="1">
    <location>
        <begin position="478"/>
        <end position="487"/>
    </location>
</feature>
<feature type="compositionally biased region" description="Basic and acidic residues" evidence="1">
    <location>
        <begin position="438"/>
        <end position="451"/>
    </location>
</feature>
<feature type="compositionally biased region" description="Basic residues" evidence="1">
    <location>
        <begin position="396"/>
        <end position="409"/>
    </location>
</feature>
<feature type="compositionally biased region" description="Basic and acidic residues" evidence="1">
    <location>
        <begin position="281"/>
        <end position="310"/>
    </location>
</feature>
<sequence length="503" mass="56443">MSISRFTYDWLIRFVELSGSEKQKSNFKNISPMWTNLVNKYNKTVFCEEARLAPNRNIYLHDCVYDNNSGNKTVIPSSNLELHGSLGGESIKVFSLFHITKLNKLRCVGVIFTRDQLLQILSGGHRYVAITWCWVSEPVKFSEIWGFLRASIKVELEVDGLIFDGGIDRVFYRDPSHNRREVTLHNAEPNKVFEINYYKSCATVKVKDKLEKTSSGSCRSEQCVLLVEKMDAIRPSRLGSELDKIDWIWVSSLIATFFAVVFVSAIGASVLVGCFGSKPKPKAETKTSADTSDKKKKKKAEEGTKDETKSNMKSAATKPSVDSQEKLDEKPQKSSDNLSKEKDKPPPNSRPSQESTPLPTSGPESGDKYSKEKSQVLKIGSKDVIVEPEKEEEGKKKKKKHKKDKKRKNQLGLINEFGQKPKEESTPKKTSSENVTDGNKKLTTSKDDIGGVEKGTITVEPETKKEKKKTEKSVTKTNASDYKSAKTNVEKTEDASQFKTVKA</sequence>
<protein>
    <submittedName>
        <fullName evidence="4">Uncharacterized protein</fullName>
    </submittedName>
</protein>
<keyword evidence="2" id="KW-1133">Transmembrane helix</keyword>
<reference evidence="3" key="1">
    <citation type="journal article" date="2013" name="Genetics">
        <title>The draft genome and transcriptome of Panagrellus redivivus are shaped by the harsh demands of a free-living lifestyle.</title>
        <authorList>
            <person name="Srinivasan J."/>
            <person name="Dillman A.R."/>
            <person name="Macchietto M.G."/>
            <person name="Heikkinen L."/>
            <person name="Lakso M."/>
            <person name="Fracchia K.M."/>
            <person name="Antoshechkin I."/>
            <person name="Mortazavi A."/>
            <person name="Wong G."/>
            <person name="Sternberg P.W."/>
        </authorList>
    </citation>
    <scope>NUCLEOTIDE SEQUENCE [LARGE SCALE GENOMIC DNA]</scope>
    <source>
        <strain evidence="3">MT8872</strain>
    </source>
</reference>
<keyword evidence="3" id="KW-1185">Reference proteome</keyword>
<proteinExistence type="predicted"/>
<accession>A0A7E4VQC0</accession>
<name>A0A7E4VQC0_PANRE</name>
<evidence type="ECO:0000256" key="2">
    <source>
        <dbReference type="SAM" id="Phobius"/>
    </source>
</evidence>
<feature type="compositionally biased region" description="Polar residues" evidence="1">
    <location>
        <begin position="350"/>
        <end position="363"/>
    </location>
</feature>